<organism evidence="2 3">
    <name type="scientific">Polymorphospora lycopeni</name>
    <dbReference type="NCBI Taxonomy" id="3140240"/>
    <lineage>
        <taxon>Bacteria</taxon>
        <taxon>Bacillati</taxon>
        <taxon>Actinomycetota</taxon>
        <taxon>Actinomycetes</taxon>
        <taxon>Micromonosporales</taxon>
        <taxon>Micromonosporaceae</taxon>
        <taxon>Polymorphospora</taxon>
    </lineage>
</organism>
<name>A0ABV5CNP3_9ACTN</name>
<feature type="compositionally biased region" description="Low complexity" evidence="1">
    <location>
        <begin position="595"/>
        <end position="608"/>
    </location>
</feature>
<protein>
    <submittedName>
        <fullName evidence="2">Type VII secretion protein EccE</fullName>
    </submittedName>
</protein>
<proteinExistence type="predicted"/>
<dbReference type="Proteomes" id="UP001582793">
    <property type="component" value="Unassembled WGS sequence"/>
</dbReference>
<evidence type="ECO:0000313" key="2">
    <source>
        <dbReference type="EMBL" id="MFB6393431.1"/>
    </source>
</evidence>
<keyword evidence="3" id="KW-1185">Reference proteome</keyword>
<feature type="region of interest" description="Disordered" evidence="1">
    <location>
        <begin position="592"/>
        <end position="624"/>
    </location>
</feature>
<dbReference type="EMBL" id="JBCGDC010000021">
    <property type="protein sequence ID" value="MFB6393431.1"/>
    <property type="molecule type" value="Genomic_DNA"/>
</dbReference>
<reference evidence="2 3" key="1">
    <citation type="submission" date="2024-04" db="EMBL/GenBank/DDBJ databases">
        <title>Polymorphospora sp. isolated from Baiyangdian Lake in Xiong'an New Area.</title>
        <authorList>
            <person name="Zhang X."/>
            <person name="Liu J."/>
        </authorList>
    </citation>
    <scope>NUCLEOTIDE SEQUENCE [LARGE SCALE GENOMIC DNA]</scope>
    <source>
        <strain evidence="2 3">2-325</strain>
    </source>
</reference>
<dbReference type="InterPro" id="IPR021368">
    <property type="entry name" value="T7SS_EccE"/>
</dbReference>
<dbReference type="NCBIfam" id="TIGR03923">
    <property type="entry name" value="T7SS_EccE"/>
    <property type="match status" value="1"/>
</dbReference>
<dbReference type="RefSeq" id="WP_375733925.1">
    <property type="nucleotide sequence ID" value="NZ_JBCGDC010000021.1"/>
</dbReference>
<comment type="caution">
    <text evidence="2">The sequence shown here is derived from an EMBL/GenBank/DDBJ whole genome shotgun (WGS) entry which is preliminary data.</text>
</comment>
<sequence length="624" mass="63322">MTVAGGGPVRTPAGRRHRLGVRAGQVVAVQAAIALAVAAAGSGPVALTGAVLAGAALTLVAWIRVDGRWAYEWLLVAARYATRRHATGSPPRPGDLLGLVAPGAQVVATDLDGDRIGLVADTVGLTAVLVLEDPASLLAAPPRPVPDLVTLLPPAGGDAPPVRIQVLVTVSPPARAGPDGPAASYRRLTGGRVPGAARTVLAIRVPRTAGWSDDDLRRTLSSQIRRLRRRLAPTPARPLPAEAVPRVLAELAHLDGTAPAHETWPAVSTGELVQATFRLRRWPAPDEPAARRLVPALLGLPVAATTVSVATGPRPTAGSDAVPAELAVRLAANSATELSTAARLLHQLLAAAGARADRLDGEQLPGFAATLPLGGFGPGRPGTPVASAVLAALAPPVGGAGLVLGADRHGAPLVVRVFRAEPTLAMLVGGVTVAQLITLRVLALGARVVVRTDRPGTWEPFVRGMGARDGLLTLVAPGQPVTGPPAAPLRPVLVVVDSGPVDAAAVNGPWTTSLVVRDEVAAADAGTLAGADLVLLQRLPPDGAALVGSTLGLGTSADWLPRIRADMIGVVSRNRLRWALLSPTSIETGLLSSIPAEGGPSPAEGGPLSPHPVEADLIGPPAGR</sequence>
<accession>A0ABV5CNP3</accession>
<gene>
    <name evidence="2" type="primary">eccE</name>
    <name evidence="2" type="ORF">AAFH96_09970</name>
</gene>
<evidence type="ECO:0000256" key="1">
    <source>
        <dbReference type="SAM" id="MobiDB-lite"/>
    </source>
</evidence>
<evidence type="ECO:0000313" key="3">
    <source>
        <dbReference type="Proteomes" id="UP001582793"/>
    </source>
</evidence>